<comment type="catalytic activity">
    <reaction evidence="7">
        <text>carbamoyl phosphate + L-aspartate = N-carbamoyl-L-aspartate + phosphate + H(+)</text>
        <dbReference type="Rhea" id="RHEA:20013"/>
        <dbReference type="ChEBI" id="CHEBI:15378"/>
        <dbReference type="ChEBI" id="CHEBI:29991"/>
        <dbReference type="ChEBI" id="CHEBI:32814"/>
        <dbReference type="ChEBI" id="CHEBI:43474"/>
        <dbReference type="ChEBI" id="CHEBI:58228"/>
        <dbReference type="EC" id="2.1.3.2"/>
    </reaction>
</comment>
<dbReference type="PANTHER" id="PTHR45753:SF6">
    <property type="entry name" value="ASPARTATE CARBAMOYLTRANSFERASE"/>
    <property type="match status" value="1"/>
</dbReference>
<evidence type="ECO:0000256" key="4">
    <source>
        <dbReference type="ARBA" id="ARBA00022679"/>
    </source>
</evidence>
<evidence type="ECO:0000256" key="5">
    <source>
        <dbReference type="ARBA" id="ARBA00022975"/>
    </source>
</evidence>
<organism evidence="11 12">
    <name type="scientific">Phaeodactylum tricornutum (strain CCAP 1055/1)</name>
    <dbReference type="NCBI Taxonomy" id="556484"/>
    <lineage>
        <taxon>Eukaryota</taxon>
        <taxon>Sar</taxon>
        <taxon>Stramenopiles</taxon>
        <taxon>Ochrophyta</taxon>
        <taxon>Bacillariophyta</taxon>
        <taxon>Bacillariophyceae</taxon>
        <taxon>Bacillariophycidae</taxon>
        <taxon>Naviculales</taxon>
        <taxon>Phaeodactylaceae</taxon>
        <taxon>Phaeodactylum</taxon>
    </lineage>
</organism>
<dbReference type="GO" id="GO:0016597">
    <property type="term" value="F:amino acid binding"/>
    <property type="evidence" value="ECO:0007669"/>
    <property type="project" value="InterPro"/>
</dbReference>
<accession>B7FRY0</accession>
<dbReference type="HOGENOM" id="CLU_043846_1_0_1"/>
<reference evidence="12" key="2">
    <citation type="submission" date="2008-08" db="EMBL/GenBank/DDBJ databases">
        <authorList>
            <consortium name="Diatom Consortium"/>
            <person name="Grigoriev I."/>
            <person name="Grimwood J."/>
            <person name="Kuo A."/>
            <person name="Otillar R.P."/>
            <person name="Salamov A."/>
            <person name="Detter J.C."/>
            <person name="Lindquist E."/>
            <person name="Shapiro H."/>
            <person name="Lucas S."/>
            <person name="Glavina del Rio T."/>
            <person name="Pitluck S."/>
            <person name="Rokhsar D."/>
            <person name="Bowler C."/>
        </authorList>
    </citation>
    <scope>GENOME REANNOTATION</scope>
    <source>
        <strain evidence="12">CCAP 1055/1</strain>
    </source>
</reference>
<dbReference type="RefSeq" id="XP_002177575.1">
    <property type="nucleotide sequence ID" value="XM_002177539.1"/>
</dbReference>
<dbReference type="UniPathway" id="UPA00070">
    <property type="reaction ID" value="UER00116"/>
</dbReference>
<dbReference type="Proteomes" id="UP000000759">
    <property type="component" value="Chromosome 2"/>
</dbReference>
<evidence type="ECO:0000313" key="11">
    <source>
        <dbReference type="EMBL" id="EEC50389.1"/>
    </source>
</evidence>
<dbReference type="AlphaFoldDB" id="B7FRY0"/>
<feature type="domain" description="Aspartate/ornithine carbamoyltransferase carbamoyl-P binding" evidence="10">
    <location>
        <begin position="23"/>
        <end position="164"/>
    </location>
</feature>
<comment type="similarity">
    <text evidence="2">Belongs to the aspartate/ornithine carbamoyltransferase superfamily. ATCase family.</text>
</comment>
<evidence type="ECO:0000256" key="8">
    <source>
        <dbReference type="RuleBase" id="RU003634"/>
    </source>
</evidence>
<dbReference type="InterPro" id="IPR036901">
    <property type="entry name" value="Asp/Orn_carbamoylTrfase_sf"/>
</dbReference>
<reference evidence="11 12" key="1">
    <citation type="journal article" date="2008" name="Nature">
        <title>The Phaeodactylum genome reveals the evolutionary history of diatom genomes.</title>
        <authorList>
            <person name="Bowler C."/>
            <person name="Allen A.E."/>
            <person name="Badger J.H."/>
            <person name="Grimwood J."/>
            <person name="Jabbari K."/>
            <person name="Kuo A."/>
            <person name="Maheswari U."/>
            <person name="Martens C."/>
            <person name="Maumus F."/>
            <person name="Otillar R.P."/>
            <person name="Rayko E."/>
            <person name="Salamov A."/>
            <person name="Vandepoele K."/>
            <person name="Beszteri B."/>
            <person name="Gruber A."/>
            <person name="Heijde M."/>
            <person name="Katinka M."/>
            <person name="Mock T."/>
            <person name="Valentin K."/>
            <person name="Verret F."/>
            <person name="Berges J.A."/>
            <person name="Brownlee C."/>
            <person name="Cadoret J.P."/>
            <person name="Chiovitti A."/>
            <person name="Choi C.J."/>
            <person name="Coesel S."/>
            <person name="De Martino A."/>
            <person name="Detter J.C."/>
            <person name="Durkin C."/>
            <person name="Falciatore A."/>
            <person name="Fournet J."/>
            <person name="Haruta M."/>
            <person name="Huysman M.J."/>
            <person name="Jenkins B.D."/>
            <person name="Jiroutova K."/>
            <person name="Jorgensen R.E."/>
            <person name="Joubert Y."/>
            <person name="Kaplan A."/>
            <person name="Kroger N."/>
            <person name="Kroth P.G."/>
            <person name="La Roche J."/>
            <person name="Lindquist E."/>
            <person name="Lommer M."/>
            <person name="Martin-Jezequel V."/>
            <person name="Lopez P.J."/>
            <person name="Lucas S."/>
            <person name="Mangogna M."/>
            <person name="McGinnis K."/>
            <person name="Medlin L.K."/>
            <person name="Montsant A."/>
            <person name="Oudot-Le Secq M.P."/>
            <person name="Napoli C."/>
            <person name="Obornik M."/>
            <person name="Parker M.S."/>
            <person name="Petit J.L."/>
            <person name="Porcel B.M."/>
            <person name="Poulsen N."/>
            <person name="Robison M."/>
            <person name="Rychlewski L."/>
            <person name="Rynearson T.A."/>
            <person name="Schmutz J."/>
            <person name="Shapiro H."/>
            <person name="Siaut M."/>
            <person name="Stanley M."/>
            <person name="Sussman M.R."/>
            <person name="Taylor A.R."/>
            <person name="Vardi A."/>
            <person name="von Dassow P."/>
            <person name="Vyverman W."/>
            <person name="Willis A."/>
            <person name="Wyrwicz L.S."/>
            <person name="Rokhsar D.S."/>
            <person name="Weissenbach J."/>
            <person name="Armbrust E.V."/>
            <person name="Green B.R."/>
            <person name="Van de Peer Y."/>
            <person name="Grigoriev I.V."/>
        </authorList>
    </citation>
    <scope>NUCLEOTIDE SEQUENCE [LARGE SCALE GENOMIC DNA]</scope>
    <source>
        <strain evidence="11 12">CCAP 1055/1</strain>
    </source>
</reference>
<dbReference type="NCBIfam" id="TIGR00670">
    <property type="entry name" value="asp_carb_tr"/>
    <property type="match status" value="1"/>
</dbReference>
<gene>
    <name evidence="11" type="ORF">PHATRDRAFT_25183</name>
</gene>
<dbReference type="SUPFAM" id="SSF53671">
    <property type="entry name" value="Aspartate/ornithine carbamoyltransferase"/>
    <property type="match status" value="1"/>
</dbReference>
<dbReference type="Pfam" id="PF02729">
    <property type="entry name" value="OTCace_N"/>
    <property type="match status" value="1"/>
</dbReference>
<dbReference type="OrthoDB" id="1924069at2759"/>
<dbReference type="InterPro" id="IPR006132">
    <property type="entry name" value="Asp/Orn_carbamoyltranf_P-bd"/>
</dbReference>
<dbReference type="PRINTS" id="PR00100">
    <property type="entry name" value="AOTCASE"/>
</dbReference>
<keyword evidence="5" id="KW-0665">Pyrimidine biosynthesis</keyword>
<dbReference type="InterPro" id="IPR006130">
    <property type="entry name" value="Asp/Orn_carbamoylTrfase"/>
</dbReference>
<sequence length="334" mass="36753">MTTATTKKLPILTDEPSSWEGSSLLSVTQITAAGLELLFRVTQEMRTLVRTHGGDDRLRHTILGTVFFEASTRTSGSFQAAILRLGGRNVHVDGQGNSSAAKKGESLEDTLRCLECYVDVTVLRHPVQGSVGKVVNVCEKPVLNAGDGVGEHPTQALLDVFSIYDELELGENNDKKPLVVVLLGDLKNGRTVHSLAKLLSVSQIWGETLTLRYCAPSGLEMPQYIRDFCDAVPSVQQETCSDLADACRDAHVLYVTRIQRERFESDEAYEAGSYIVDKAFMTNAPPKMIVLHPLPRVDEISTDFDSDPRAAYFRQMENGMFVRMALLALVCGKT</sequence>
<evidence type="ECO:0000313" key="12">
    <source>
        <dbReference type="Proteomes" id="UP000000759"/>
    </source>
</evidence>
<dbReference type="STRING" id="556484.B7FRY0"/>
<dbReference type="InParanoid" id="B7FRY0"/>
<dbReference type="GO" id="GO:0006520">
    <property type="term" value="P:amino acid metabolic process"/>
    <property type="evidence" value="ECO:0007669"/>
    <property type="project" value="InterPro"/>
</dbReference>
<protein>
    <recommendedName>
        <fullName evidence="3">aspartate carbamoyltransferase</fullName>
        <ecNumber evidence="3">2.1.3.2</ecNumber>
    </recommendedName>
</protein>
<dbReference type="InterPro" id="IPR002082">
    <property type="entry name" value="Asp_carbamoyltransf"/>
</dbReference>
<dbReference type="EC" id="2.1.3.2" evidence="3"/>
<evidence type="ECO:0000256" key="7">
    <source>
        <dbReference type="ARBA" id="ARBA00048859"/>
    </source>
</evidence>
<dbReference type="PRINTS" id="PR00101">
    <property type="entry name" value="ATCASE"/>
</dbReference>
<dbReference type="GO" id="GO:0006207">
    <property type="term" value="P:'de novo' pyrimidine nucleobase biosynthetic process"/>
    <property type="evidence" value="ECO:0007669"/>
    <property type="project" value="InterPro"/>
</dbReference>
<dbReference type="eggNOG" id="KOG0370">
    <property type="taxonomic scope" value="Eukaryota"/>
</dbReference>
<keyword evidence="4 8" id="KW-0808">Transferase</keyword>
<dbReference type="EMBL" id="CM000606">
    <property type="protein sequence ID" value="EEC50389.1"/>
    <property type="molecule type" value="Genomic_DNA"/>
</dbReference>
<dbReference type="InterPro" id="IPR006131">
    <property type="entry name" value="Asp_carbamoyltransf_Asp/Orn-bd"/>
</dbReference>
<evidence type="ECO:0000259" key="9">
    <source>
        <dbReference type="Pfam" id="PF00185"/>
    </source>
</evidence>
<evidence type="ECO:0000256" key="1">
    <source>
        <dbReference type="ARBA" id="ARBA00004852"/>
    </source>
</evidence>
<feature type="domain" description="Aspartate/ornithine carbamoyltransferase Asp/Orn-binding" evidence="9">
    <location>
        <begin position="180"/>
        <end position="329"/>
    </location>
</feature>
<dbReference type="GO" id="GO:0004070">
    <property type="term" value="F:aspartate carbamoyltransferase activity"/>
    <property type="evidence" value="ECO:0007669"/>
    <property type="project" value="UniProtKB-EC"/>
</dbReference>
<dbReference type="PROSITE" id="PS00097">
    <property type="entry name" value="CARBAMOYLTRANSFERASE"/>
    <property type="match status" value="1"/>
</dbReference>
<keyword evidence="12" id="KW-1185">Reference proteome</keyword>
<name>B7FRY0_PHATC</name>
<dbReference type="KEGG" id="pti:PHATRDRAFT_25183"/>
<dbReference type="Pfam" id="PF00185">
    <property type="entry name" value="OTCace"/>
    <property type="match status" value="1"/>
</dbReference>
<evidence type="ECO:0000256" key="2">
    <source>
        <dbReference type="ARBA" id="ARBA00008896"/>
    </source>
</evidence>
<dbReference type="FunFam" id="3.40.50.1370:FF:000002">
    <property type="entry name" value="Aspartate carbamoyltransferase 2"/>
    <property type="match status" value="1"/>
</dbReference>
<evidence type="ECO:0000256" key="3">
    <source>
        <dbReference type="ARBA" id="ARBA00013008"/>
    </source>
</evidence>
<dbReference type="GeneID" id="7197096"/>
<proteinExistence type="inferred from homology"/>
<comment type="pathway">
    <text evidence="1">Pyrimidine metabolism; UMP biosynthesis via de novo pathway; (S)-dihydroorotate from bicarbonate: step 2/3.</text>
</comment>
<dbReference type="Gene3D" id="3.40.50.1370">
    <property type="entry name" value="Aspartate/ornithine carbamoyltransferase"/>
    <property type="match status" value="2"/>
</dbReference>
<comment type="function">
    <text evidence="6">Catalyzes the condensation of carbamoyl phosphate and aspartate to form carbamoyl aspartate and inorganic phosphate, the committed step in the de novo pyrimidine nucleotide biosynthesis pathway.</text>
</comment>
<dbReference type="FunCoup" id="B7FRY0">
    <property type="interactions" value="148"/>
</dbReference>
<evidence type="ECO:0000259" key="10">
    <source>
        <dbReference type="Pfam" id="PF02729"/>
    </source>
</evidence>
<dbReference type="PaxDb" id="2850-Phatr25183"/>
<dbReference type="GO" id="GO:0044205">
    <property type="term" value="P:'de novo' UMP biosynthetic process"/>
    <property type="evidence" value="ECO:0007669"/>
    <property type="project" value="UniProtKB-UniPathway"/>
</dbReference>
<dbReference type="PANTHER" id="PTHR45753">
    <property type="entry name" value="ORNITHINE CARBAMOYLTRANSFERASE, MITOCHONDRIAL"/>
    <property type="match status" value="1"/>
</dbReference>
<evidence type="ECO:0000256" key="6">
    <source>
        <dbReference type="ARBA" id="ARBA00043884"/>
    </source>
</evidence>